<evidence type="ECO:0000256" key="2">
    <source>
        <dbReference type="ARBA" id="ARBA00023242"/>
    </source>
</evidence>
<dbReference type="OrthoDB" id="447516at2759"/>
<feature type="compositionally biased region" description="Polar residues" evidence="3">
    <location>
        <begin position="1361"/>
        <end position="1382"/>
    </location>
</feature>
<feature type="region of interest" description="Disordered" evidence="3">
    <location>
        <begin position="1202"/>
        <end position="1276"/>
    </location>
</feature>
<dbReference type="CDD" id="cd00136">
    <property type="entry name" value="PDZ_canonical"/>
    <property type="match status" value="1"/>
</dbReference>
<dbReference type="SMART" id="SM00228">
    <property type="entry name" value="PDZ"/>
    <property type="match status" value="1"/>
</dbReference>
<feature type="compositionally biased region" description="Basic and acidic residues" evidence="3">
    <location>
        <begin position="266"/>
        <end position="280"/>
    </location>
</feature>
<comment type="caution">
    <text evidence="5">The sequence shown here is derived from an EMBL/GenBank/DDBJ whole genome shotgun (WGS) entry which is preliminary data.</text>
</comment>
<keyword evidence="6" id="KW-1185">Reference proteome</keyword>
<evidence type="ECO:0000256" key="4">
    <source>
        <dbReference type="SAM" id="Phobius"/>
    </source>
</evidence>
<dbReference type="PANTHER" id="PTHR23348">
    <property type="entry name" value="PERIAXIN/AHNAK"/>
    <property type="match status" value="1"/>
</dbReference>
<dbReference type="SUPFAM" id="SSF50156">
    <property type="entry name" value="PDZ domain-like"/>
    <property type="match status" value="1"/>
</dbReference>
<feature type="compositionally biased region" description="Polar residues" evidence="3">
    <location>
        <begin position="1301"/>
        <end position="1315"/>
    </location>
</feature>
<dbReference type="EMBL" id="CAIIXF020000008">
    <property type="protein sequence ID" value="CAH1791752.1"/>
    <property type="molecule type" value="Genomic_DNA"/>
</dbReference>
<feature type="compositionally biased region" description="Polar residues" evidence="3">
    <location>
        <begin position="93"/>
        <end position="109"/>
    </location>
</feature>
<protein>
    <submittedName>
        <fullName evidence="5">Uncharacterized protein</fullName>
    </submittedName>
</protein>
<dbReference type="InterPro" id="IPR001478">
    <property type="entry name" value="PDZ"/>
</dbReference>
<dbReference type="InterPro" id="IPR052082">
    <property type="entry name" value="Myelin_sheath_structural"/>
</dbReference>
<feature type="compositionally biased region" description="Polar residues" evidence="3">
    <location>
        <begin position="383"/>
        <end position="398"/>
    </location>
</feature>
<keyword evidence="2" id="KW-0539">Nucleus</keyword>
<evidence type="ECO:0000313" key="6">
    <source>
        <dbReference type="Proteomes" id="UP000749559"/>
    </source>
</evidence>
<feature type="compositionally biased region" description="Polar residues" evidence="3">
    <location>
        <begin position="1202"/>
        <end position="1213"/>
    </location>
</feature>
<feature type="region of interest" description="Disordered" evidence="3">
    <location>
        <begin position="1115"/>
        <end position="1183"/>
    </location>
</feature>
<feature type="region of interest" description="Disordered" evidence="3">
    <location>
        <begin position="1296"/>
        <end position="1333"/>
    </location>
</feature>
<dbReference type="PANTHER" id="PTHR23348:SF16">
    <property type="entry name" value="LEUCINE RICH REPEAT FAMILY PROTEIN"/>
    <property type="match status" value="1"/>
</dbReference>
<proteinExistence type="predicted"/>
<feature type="region of interest" description="Disordered" evidence="3">
    <location>
        <begin position="1360"/>
        <end position="1382"/>
    </location>
</feature>
<dbReference type="GO" id="GO:0005634">
    <property type="term" value="C:nucleus"/>
    <property type="evidence" value="ECO:0007669"/>
    <property type="project" value="UniProtKB-SubCell"/>
</dbReference>
<dbReference type="Gene3D" id="2.30.42.10">
    <property type="match status" value="1"/>
</dbReference>
<dbReference type="Pfam" id="PF00595">
    <property type="entry name" value="PDZ"/>
    <property type="match status" value="1"/>
</dbReference>
<feature type="compositionally biased region" description="Polar residues" evidence="3">
    <location>
        <begin position="461"/>
        <end position="470"/>
    </location>
</feature>
<gene>
    <name evidence="5" type="ORF">OFUS_LOCUS16804</name>
</gene>
<name>A0A8J1XX09_OWEFU</name>
<dbReference type="GO" id="GO:0043484">
    <property type="term" value="P:regulation of RNA splicing"/>
    <property type="evidence" value="ECO:0007669"/>
    <property type="project" value="TreeGrafter"/>
</dbReference>
<feature type="compositionally biased region" description="Polar residues" evidence="3">
    <location>
        <begin position="1224"/>
        <end position="1248"/>
    </location>
</feature>
<keyword evidence="4" id="KW-0472">Membrane</keyword>
<accession>A0A8J1XX09</accession>
<keyword evidence="4" id="KW-0812">Transmembrane</keyword>
<evidence type="ECO:0000313" key="5">
    <source>
        <dbReference type="EMBL" id="CAH1791752.1"/>
    </source>
</evidence>
<sequence length="1382" mass="149217">MACPNIGGIVAGCILGTLALCAIIGGLVGFLLWRKYKARGNLTLNNESQAYQNKAFDKEDEDTTNDKLDGDPEQGLSTLAPRDAEKTRAPLTATASNASEQKTWKSLPNRSEGPRLCHQGSRSSLDNNFFGLDPEIVSVQLQSQDIIGLGFNVCGSMRDGIFVSQVHNRGPAIESGEIKPGDRILSLTISFENMVYEDALTILSYASPYPVTIQLQKTAPASHKQATKLDSSDLHHPVYRSQSLDDLSKIGKEPILKQRRAWASEIRSRTDKRSMSERLPKKPSTPPPAVINEIISDVPTIASLPNIIISDNANNDANVAMTAQQLDSNPALGDGQNEIVPNVTTEAMPRTEAPTDIPSSYVTVDSTGQPLRASVALTDVELNTESSTDAPEFSTPNVTRGVEISTETETPTPPRDISMTINPKEYEDIFKGLDDRDKLDMFKLSFEDGETGFGSPEVNVEGSSMATPYQDSDDDDGAAPPQLPSSIPPVAQLSTSTPAAGYVDIANIDSPQVTTAIPQVSVEASQAPKLSMETPNVTLETPNVNTETSSVTMDTPQMNIETPNLELETQTIQTPNVDLGAPGAGAGYVSVENIATPQVSVETPNIDKPDTNMPSLSMNKPQLEIDSPTTDPGYVQVASISSPLLSVGSPDIDVQKVDSNMKFSMDTPKLDTGTSNVDIDPPTVDIANQGVDIQTDVESPTVDIPEAEKKIVIDPITVAAQSPKVECSNFALGNIPVPQMSMETPKLEYESHKVEVETKIPEIETPKVDFETPNMTAPEVMTQELDVNIPKVDVQAPKVDTEVPLFKIPIPRTDAEIEAENLKDESFKDVVTNIVTSNVKVDADLEAPINEEVITPVKHAKNIVLNGSSTVPLIEKDTTALQNKLDLELSKPMVQAPKMDIKEPEVEVNLGTPIVEDTIEAISVKKPPQIDAASKLKDIVGNVLSIATERKSPELETSGDWSMMANKDDTSIRTETPDLRIETPDLSKVSTPLLKMNEDADVTVEAPPIGENIVIQRGEIDTDIKVGTDPQVPSGYVGLDAPSLHMDSPSLADELKAVESTSMKMEDDANLTIESLEADTPANPPNLVVDTDNDKFHFLKNDSAVQSILEGYFKEKPSEESKKPEASTKQFDINESPLVQRKSGGGMAFDIDMDKFESMPDEPAPEPPKGSPKGGTSFFVDIDNKQGGDILHAVPAQAVYNTDTSQSQKSHSGGTAFVVDVNDLISQKQNQKGDSTSQENTVSPTQPQLIRRGSYTIESDIPVIDETEPSPLIRKGSYTLDEPTLIRKGSYTIKKHDDLDTTSTSRIKSDINSNDAPVAPPRKKPSRTNSSDVRVDIINAENGASSPPIRFNDGVEIKFNDGSSAKTSSDYVTVVSTEPTLS</sequence>
<feature type="region of interest" description="Disordered" evidence="3">
    <location>
        <begin position="383"/>
        <end position="423"/>
    </location>
</feature>
<feature type="compositionally biased region" description="Basic and acidic residues" evidence="3">
    <location>
        <begin position="1115"/>
        <end position="1126"/>
    </location>
</feature>
<feature type="region of interest" description="Disordered" evidence="3">
    <location>
        <begin position="55"/>
        <end position="116"/>
    </location>
</feature>
<dbReference type="PROSITE" id="PS50106">
    <property type="entry name" value="PDZ"/>
    <property type="match status" value="1"/>
</dbReference>
<feature type="region of interest" description="Disordered" evidence="3">
    <location>
        <begin position="447"/>
        <end position="493"/>
    </location>
</feature>
<dbReference type="Proteomes" id="UP000749559">
    <property type="component" value="Unassembled WGS sequence"/>
</dbReference>
<reference evidence="5" key="1">
    <citation type="submission" date="2022-03" db="EMBL/GenBank/DDBJ databases">
        <authorList>
            <person name="Martin C."/>
        </authorList>
    </citation>
    <scope>NUCLEOTIDE SEQUENCE</scope>
</reference>
<evidence type="ECO:0000256" key="1">
    <source>
        <dbReference type="ARBA" id="ARBA00004123"/>
    </source>
</evidence>
<feature type="region of interest" description="Disordered" evidence="3">
    <location>
        <begin position="261"/>
        <end position="290"/>
    </location>
</feature>
<dbReference type="InterPro" id="IPR036034">
    <property type="entry name" value="PDZ_sf"/>
</dbReference>
<comment type="subcellular location">
    <subcellularLocation>
        <location evidence="1">Nucleus</location>
    </subcellularLocation>
</comment>
<keyword evidence="4" id="KW-1133">Transmembrane helix</keyword>
<dbReference type="GO" id="GO:0005737">
    <property type="term" value="C:cytoplasm"/>
    <property type="evidence" value="ECO:0007669"/>
    <property type="project" value="TreeGrafter"/>
</dbReference>
<evidence type="ECO:0000256" key="3">
    <source>
        <dbReference type="SAM" id="MobiDB-lite"/>
    </source>
</evidence>
<organism evidence="5 6">
    <name type="scientific">Owenia fusiformis</name>
    <name type="common">Polychaete worm</name>
    <dbReference type="NCBI Taxonomy" id="6347"/>
    <lineage>
        <taxon>Eukaryota</taxon>
        <taxon>Metazoa</taxon>
        <taxon>Spiralia</taxon>
        <taxon>Lophotrochozoa</taxon>
        <taxon>Annelida</taxon>
        <taxon>Polychaeta</taxon>
        <taxon>Sedentaria</taxon>
        <taxon>Canalipalpata</taxon>
        <taxon>Sabellida</taxon>
        <taxon>Oweniida</taxon>
        <taxon>Oweniidae</taxon>
        <taxon>Owenia</taxon>
    </lineage>
</organism>
<feature type="transmembrane region" description="Helical" evidence="4">
    <location>
        <begin position="6"/>
        <end position="33"/>
    </location>
</feature>